<accession>A0A803YJA6</accession>
<evidence type="ECO:0008006" key="3">
    <source>
        <dbReference type="Google" id="ProtNLM"/>
    </source>
</evidence>
<dbReference type="Ensembl" id="ENSMGAT00000036572.1">
    <property type="protein sequence ID" value="ENSMGAP00000031854.1"/>
    <property type="gene ID" value="ENSMGAG00000021342.1"/>
</dbReference>
<reference evidence="1" key="3">
    <citation type="submission" date="2025-09" db="UniProtKB">
        <authorList>
            <consortium name="Ensembl"/>
        </authorList>
    </citation>
    <scope>IDENTIFICATION</scope>
</reference>
<dbReference type="GO" id="GO:0045945">
    <property type="term" value="P:positive regulation of transcription by RNA polymerase III"/>
    <property type="evidence" value="ECO:0007669"/>
    <property type="project" value="TreeGrafter"/>
</dbReference>
<evidence type="ECO:0000313" key="2">
    <source>
        <dbReference type="Proteomes" id="UP000001645"/>
    </source>
</evidence>
<dbReference type="InParanoid" id="A0A803YJA6"/>
<sequence>GRVWVLVSAPNVSPKNGKEVFFSRETYEKYSLAPSLLELWNLSNRYILLAKKDVEVLADSSENKQTANTQATNAVEVVTKTATDDHPFPEPRLPYPFTSCLTEKEQKTYLYLMTKFSKTPNHFPLNAASQRELLTYLKMKEVVNTEVAEFMKFAQNAAKSCSQDYDCISKDALLYTEELFRACIGHVKKYPEFYTLHEIMSIMGGKFNTQLTFKLEKNLLAMGTARYAKTAFPTMPVQLCTDYKTDISSDSNAEKLALKYSPQVVLSNQSLFTLLNNHGLNYKEQWEIPVCVKMIPDADNKAAKVVFVDSPLLKKEITVRERNQVFHEIPADFLATKKSYAAVSDVLMDKPDEDSLFQWDVCSFTYFLEGGKKQKKYCVLNYLCDNEGKFRCPADWYLFVCF</sequence>
<reference evidence="1" key="2">
    <citation type="submission" date="2025-08" db="UniProtKB">
        <authorList>
            <consortium name="Ensembl"/>
        </authorList>
    </citation>
    <scope>IDENTIFICATION</scope>
</reference>
<dbReference type="PANTHER" id="PTHR14633:SF3">
    <property type="entry name" value="LITTLE ELONGATION COMPLEX SUBUNIT 2"/>
    <property type="match status" value="1"/>
</dbReference>
<dbReference type="AlphaFoldDB" id="A0A803YJA6"/>
<dbReference type="GO" id="GO:0042795">
    <property type="term" value="P:snRNA transcription by RNA polymerase II"/>
    <property type="evidence" value="ECO:0007669"/>
    <property type="project" value="TreeGrafter"/>
</dbReference>
<dbReference type="Proteomes" id="UP000001645">
    <property type="component" value="Chromosome 12"/>
</dbReference>
<keyword evidence="2" id="KW-1185">Reference proteome</keyword>
<name>A0A803YJA6_MELGA</name>
<dbReference type="GeneTree" id="ENSGT00390000006883"/>
<evidence type="ECO:0000313" key="1">
    <source>
        <dbReference type="Ensembl" id="ENSMGAP00000031854.1"/>
    </source>
</evidence>
<organism evidence="1 2">
    <name type="scientific">Meleagris gallopavo</name>
    <name type="common">Wild turkey</name>
    <dbReference type="NCBI Taxonomy" id="9103"/>
    <lineage>
        <taxon>Eukaryota</taxon>
        <taxon>Metazoa</taxon>
        <taxon>Chordata</taxon>
        <taxon>Craniata</taxon>
        <taxon>Vertebrata</taxon>
        <taxon>Euteleostomi</taxon>
        <taxon>Archelosauria</taxon>
        <taxon>Archosauria</taxon>
        <taxon>Dinosauria</taxon>
        <taxon>Saurischia</taxon>
        <taxon>Theropoda</taxon>
        <taxon>Coelurosauria</taxon>
        <taxon>Aves</taxon>
        <taxon>Neognathae</taxon>
        <taxon>Galloanserae</taxon>
        <taxon>Galliformes</taxon>
        <taxon>Phasianidae</taxon>
        <taxon>Meleagridinae</taxon>
        <taxon>Meleagris</taxon>
    </lineage>
</organism>
<dbReference type="GO" id="GO:0042796">
    <property type="term" value="P:snRNA transcription by RNA polymerase III"/>
    <property type="evidence" value="ECO:0007669"/>
    <property type="project" value="TreeGrafter"/>
</dbReference>
<reference evidence="1 2" key="1">
    <citation type="journal article" date="2010" name="PLoS Biol.">
        <title>Multi-platform next-generation sequencing of the domestic turkey (Meleagris gallopavo): genome assembly and analysis.</title>
        <authorList>
            <person name="Dalloul R.A."/>
            <person name="Long J.A."/>
            <person name="Zimin A.V."/>
            <person name="Aslam L."/>
            <person name="Beal K."/>
            <person name="Blomberg L.A."/>
            <person name="Bouffard P."/>
            <person name="Burt D.W."/>
            <person name="Crasta O."/>
            <person name="Crooijmans R.P."/>
            <person name="Cooper K."/>
            <person name="Coulombe R.A."/>
            <person name="De S."/>
            <person name="Delany M.E."/>
            <person name="Dodgson J.B."/>
            <person name="Dong J.J."/>
            <person name="Evans C."/>
            <person name="Frederickson K.M."/>
            <person name="Flicek P."/>
            <person name="Florea L."/>
            <person name="Folkerts O."/>
            <person name="Groenen M.A."/>
            <person name="Harkins T.T."/>
            <person name="Herrero J."/>
            <person name="Hoffmann S."/>
            <person name="Megens H.J."/>
            <person name="Jiang A."/>
            <person name="de Jong P."/>
            <person name="Kaiser P."/>
            <person name="Kim H."/>
            <person name="Kim K.W."/>
            <person name="Kim S."/>
            <person name="Langenberger D."/>
            <person name="Lee M.K."/>
            <person name="Lee T."/>
            <person name="Mane S."/>
            <person name="Marcais G."/>
            <person name="Marz M."/>
            <person name="McElroy A.P."/>
            <person name="Modise T."/>
            <person name="Nefedov M."/>
            <person name="Notredame C."/>
            <person name="Paton I.R."/>
            <person name="Payne W.S."/>
            <person name="Pertea G."/>
            <person name="Prickett D."/>
            <person name="Puiu D."/>
            <person name="Qioa D."/>
            <person name="Raineri E."/>
            <person name="Ruffier M."/>
            <person name="Salzberg S.L."/>
            <person name="Schatz M.C."/>
            <person name="Scheuring C."/>
            <person name="Schmidt C.J."/>
            <person name="Schroeder S."/>
            <person name="Searle S.M."/>
            <person name="Smith E.J."/>
            <person name="Smith J."/>
            <person name="Sonstegard T.S."/>
            <person name="Stadler P.F."/>
            <person name="Tafer H."/>
            <person name="Tu Z.J."/>
            <person name="Van Tassell C.P."/>
            <person name="Vilella A.J."/>
            <person name="Williams K.P."/>
            <person name="Yorke J.A."/>
            <person name="Zhang L."/>
            <person name="Zhang H.B."/>
            <person name="Zhang X."/>
            <person name="Zhang Y."/>
            <person name="Reed K.M."/>
        </authorList>
    </citation>
    <scope>NUCLEOTIDE SEQUENCE [LARGE SCALE GENOMIC DNA]</scope>
</reference>
<protein>
    <recommendedName>
        <fullName evidence="3">Interactor of little elongation complex ELL subunit 2</fullName>
    </recommendedName>
</protein>
<proteinExistence type="predicted"/>
<dbReference type="PANTHER" id="PTHR14633">
    <property type="entry name" value="LITTLE ELONGATION COMPLEX SUBUNIT 2"/>
    <property type="match status" value="1"/>
</dbReference>